<keyword evidence="4" id="KW-1185">Reference proteome</keyword>
<keyword evidence="2" id="KW-0472">Membrane</keyword>
<proteinExistence type="predicted"/>
<feature type="transmembrane region" description="Helical" evidence="2">
    <location>
        <begin position="65"/>
        <end position="86"/>
    </location>
</feature>
<feature type="transmembrane region" description="Helical" evidence="2">
    <location>
        <begin position="163"/>
        <end position="185"/>
    </location>
</feature>
<dbReference type="Proteomes" id="UP001600650">
    <property type="component" value="Unassembled WGS sequence"/>
</dbReference>
<gene>
    <name evidence="3" type="ORF">ACFU0X_14305</name>
</gene>
<evidence type="ECO:0000256" key="2">
    <source>
        <dbReference type="SAM" id="Phobius"/>
    </source>
</evidence>
<sequence length="187" mass="19280">MRNPAATAGGAPVPAAVRNPATEADEPSAPRRTHADYTGGVYGSMLAASVIVGAGTLGDFPRLELMLLLLLTGVVFWIAHVHAQLFGARLARHPPDRAVVGRVCREEWTIVKAAVPPAVAVGVGPVLGLDVQGGQWFALSVAVAGQVGWSVAAARQAGAPGRLLVLSALVNLALGLVILASKLWLKH</sequence>
<protein>
    <recommendedName>
        <fullName evidence="5">Integral membrane protein</fullName>
    </recommendedName>
</protein>
<feature type="region of interest" description="Disordered" evidence="1">
    <location>
        <begin position="1"/>
        <end position="34"/>
    </location>
</feature>
<evidence type="ECO:0008006" key="5">
    <source>
        <dbReference type="Google" id="ProtNLM"/>
    </source>
</evidence>
<organism evidence="3 4">
    <name type="scientific">Streptomyces cellulosae</name>
    <dbReference type="NCBI Taxonomy" id="1968"/>
    <lineage>
        <taxon>Bacteria</taxon>
        <taxon>Bacillati</taxon>
        <taxon>Actinomycetota</taxon>
        <taxon>Actinomycetes</taxon>
        <taxon>Kitasatosporales</taxon>
        <taxon>Streptomycetaceae</taxon>
        <taxon>Streptomyces</taxon>
    </lineage>
</organism>
<dbReference type="RefSeq" id="WP_347225470.1">
    <property type="nucleotide sequence ID" value="NZ_JBHVBU010000032.1"/>
</dbReference>
<feature type="transmembrane region" description="Helical" evidence="2">
    <location>
        <begin position="40"/>
        <end position="58"/>
    </location>
</feature>
<evidence type="ECO:0000256" key="1">
    <source>
        <dbReference type="SAM" id="MobiDB-lite"/>
    </source>
</evidence>
<evidence type="ECO:0000313" key="4">
    <source>
        <dbReference type="Proteomes" id="UP001600650"/>
    </source>
</evidence>
<accession>A0ABW6JFR0</accession>
<comment type="caution">
    <text evidence="3">The sequence shown here is derived from an EMBL/GenBank/DDBJ whole genome shotgun (WGS) entry which is preliminary data.</text>
</comment>
<keyword evidence="2" id="KW-1133">Transmembrane helix</keyword>
<keyword evidence="2" id="KW-0812">Transmembrane</keyword>
<name>A0ABW6JFR0_STRCE</name>
<evidence type="ECO:0000313" key="3">
    <source>
        <dbReference type="EMBL" id="MFE7964208.1"/>
    </source>
</evidence>
<feature type="compositionally biased region" description="Low complexity" evidence="1">
    <location>
        <begin position="1"/>
        <end position="22"/>
    </location>
</feature>
<dbReference type="EMBL" id="JBHVBU010000032">
    <property type="protein sequence ID" value="MFE7964208.1"/>
    <property type="molecule type" value="Genomic_DNA"/>
</dbReference>
<reference evidence="3 4" key="1">
    <citation type="submission" date="2024-09" db="EMBL/GenBank/DDBJ databases">
        <title>The Natural Products Discovery Center: Release of the First 8490 Sequenced Strains for Exploring Actinobacteria Biosynthetic Diversity.</title>
        <authorList>
            <person name="Kalkreuter E."/>
            <person name="Kautsar S.A."/>
            <person name="Yang D."/>
            <person name="Bader C.D."/>
            <person name="Teijaro C.N."/>
            <person name="Fluegel L."/>
            <person name="Davis C.M."/>
            <person name="Simpson J.R."/>
            <person name="Lauterbach L."/>
            <person name="Steele A.D."/>
            <person name="Gui C."/>
            <person name="Meng S."/>
            <person name="Li G."/>
            <person name="Viehrig K."/>
            <person name="Ye F."/>
            <person name="Su P."/>
            <person name="Kiefer A.F."/>
            <person name="Nichols A."/>
            <person name="Cepeda A.J."/>
            <person name="Yan W."/>
            <person name="Fan B."/>
            <person name="Jiang Y."/>
            <person name="Adhikari A."/>
            <person name="Zheng C.-J."/>
            <person name="Schuster L."/>
            <person name="Cowan T.M."/>
            <person name="Smanski M.J."/>
            <person name="Chevrette M.G."/>
            <person name="De Carvalho L.P.S."/>
            <person name="Shen B."/>
        </authorList>
    </citation>
    <scope>NUCLEOTIDE SEQUENCE [LARGE SCALE GENOMIC DNA]</scope>
    <source>
        <strain evidence="3 4">NPDC057399</strain>
    </source>
</reference>